<dbReference type="PANTHER" id="PTHR30026:SF22">
    <property type="entry name" value="OUTER MEMBRANE EFFLUX PROTEIN"/>
    <property type="match status" value="1"/>
</dbReference>
<dbReference type="GO" id="GO:0015562">
    <property type="term" value="F:efflux transmembrane transporter activity"/>
    <property type="evidence" value="ECO:0007669"/>
    <property type="project" value="InterPro"/>
</dbReference>
<dbReference type="EMBL" id="JAGFOT010000020">
    <property type="protein sequence ID" value="MBO3659437.1"/>
    <property type="molecule type" value="Genomic_DNA"/>
</dbReference>
<dbReference type="Pfam" id="PF02321">
    <property type="entry name" value="OEP"/>
    <property type="match status" value="2"/>
</dbReference>
<reference evidence="8" key="1">
    <citation type="submission" date="2021-03" db="EMBL/GenBank/DDBJ databases">
        <title>Acinetobacter spp. whole-genome sequenced from Terengganu.</title>
        <authorList>
            <person name="Mohd Rani F."/>
        </authorList>
    </citation>
    <scope>NUCLEOTIDE SEQUENCE</scope>
    <source>
        <strain evidence="8">AC1502</strain>
    </source>
</reference>
<keyword evidence="6" id="KW-0472">Membrane</keyword>
<dbReference type="GO" id="GO:1990281">
    <property type="term" value="C:efflux pump complex"/>
    <property type="evidence" value="ECO:0007669"/>
    <property type="project" value="TreeGrafter"/>
</dbReference>
<comment type="similarity">
    <text evidence="2">Belongs to the outer membrane factor (OMF) (TC 1.B.17) family.</text>
</comment>
<evidence type="ECO:0000256" key="2">
    <source>
        <dbReference type="ARBA" id="ARBA00007613"/>
    </source>
</evidence>
<evidence type="ECO:0000313" key="8">
    <source>
        <dbReference type="EMBL" id="MBO3659437.1"/>
    </source>
</evidence>
<evidence type="ECO:0000256" key="1">
    <source>
        <dbReference type="ARBA" id="ARBA00004442"/>
    </source>
</evidence>
<organism evidence="8 9">
    <name type="scientific">Acinetobacter haemolyticus</name>
    <dbReference type="NCBI Taxonomy" id="29430"/>
    <lineage>
        <taxon>Bacteria</taxon>
        <taxon>Pseudomonadati</taxon>
        <taxon>Pseudomonadota</taxon>
        <taxon>Gammaproteobacteria</taxon>
        <taxon>Moraxellales</taxon>
        <taxon>Moraxellaceae</taxon>
        <taxon>Acinetobacter</taxon>
    </lineage>
</organism>
<dbReference type="InterPro" id="IPR003423">
    <property type="entry name" value="OMP_efflux"/>
</dbReference>
<dbReference type="GO" id="GO:0015288">
    <property type="term" value="F:porin activity"/>
    <property type="evidence" value="ECO:0007669"/>
    <property type="project" value="TreeGrafter"/>
</dbReference>
<dbReference type="PANTHER" id="PTHR30026">
    <property type="entry name" value="OUTER MEMBRANE PROTEIN TOLC"/>
    <property type="match status" value="1"/>
</dbReference>
<keyword evidence="4" id="KW-1134">Transmembrane beta strand</keyword>
<evidence type="ECO:0000256" key="4">
    <source>
        <dbReference type="ARBA" id="ARBA00022452"/>
    </source>
</evidence>
<evidence type="ECO:0000256" key="7">
    <source>
        <dbReference type="ARBA" id="ARBA00023237"/>
    </source>
</evidence>
<dbReference type="InterPro" id="IPR051906">
    <property type="entry name" value="TolC-like"/>
</dbReference>
<comment type="subcellular location">
    <subcellularLocation>
        <location evidence="1">Cell outer membrane</location>
    </subcellularLocation>
</comment>
<dbReference type="SUPFAM" id="SSF56954">
    <property type="entry name" value="Outer membrane efflux proteins (OEP)"/>
    <property type="match status" value="1"/>
</dbReference>
<proteinExistence type="inferred from homology"/>
<keyword evidence="7" id="KW-0998">Cell outer membrane</keyword>
<name>A0AAW4J8Z6_ACIHA</name>
<gene>
    <name evidence="8" type="ORF">J5N55_15280</name>
</gene>
<evidence type="ECO:0000256" key="5">
    <source>
        <dbReference type="ARBA" id="ARBA00022692"/>
    </source>
</evidence>
<dbReference type="GO" id="GO:0009279">
    <property type="term" value="C:cell outer membrane"/>
    <property type="evidence" value="ECO:0007669"/>
    <property type="project" value="UniProtKB-SubCell"/>
</dbReference>
<evidence type="ECO:0000256" key="6">
    <source>
        <dbReference type="ARBA" id="ARBA00023136"/>
    </source>
</evidence>
<accession>A0AAW4J8Z6</accession>
<protein>
    <submittedName>
        <fullName evidence="8">TolC family protein</fullName>
    </submittedName>
</protein>
<sequence>MSINKDVADEGTRKACMNFKWLFCVATLSSVPVTQASTPSEQYHSLKNNVSQLFSPKSSDEFKTANMQKLSNFSVNSTVTELPVVGSGRPMDTSAPAVVWQNQNKTLKDAIQLAVQRNPEISQTLATLAAQNANIDVAKAGYYPQISGGVNTGDLTRKGERGRQILALNATQMLYDFGKVKSGVSTEEAKLLLEQANVLVKVDDISLDVAQTIINIQRQQRLIRIANQQIAGIKRIQEMANLRANAGISSQADPVQAQSYVQSAQSALIAQQSILSQLQQRLYTLLGFDARSVQWAIPQDFVQQSDLYVEPEFNTIPQMIAAYAGIEVAKNQKRQTQVSNYPTLSVKGEVSQALHGRNPNNDKRGGFDSAIMLEASSQFYQGGATTSRLRAASFAEEAAKAQVNAVYLRVLDQIRTSREQIESKQRQLQVLAGQQATTVRTKELYQEQYKLGTRTLVDLLNAEQAIHSANSEVEIARYDIYSSIAQYIAATGRSRQAYGLNGVKIQGFEVQP</sequence>
<dbReference type="Proteomes" id="UP000670925">
    <property type="component" value="Unassembled WGS sequence"/>
</dbReference>
<dbReference type="AlphaFoldDB" id="A0AAW4J8Z6"/>
<evidence type="ECO:0000256" key="3">
    <source>
        <dbReference type="ARBA" id="ARBA00022448"/>
    </source>
</evidence>
<keyword evidence="5" id="KW-0812">Transmembrane</keyword>
<dbReference type="RefSeq" id="WP_208464822.1">
    <property type="nucleotide sequence ID" value="NZ_JAGFOT010000020.1"/>
</dbReference>
<keyword evidence="3" id="KW-0813">Transport</keyword>
<comment type="caution">
    <text evidence="8">The sequence shown here is derived from an EMBL/GenBank/DDBJ whole genome shotgun (WGS) entry which is preliminary data.</text>
</comment>
<evidence type="ECO:0000313" key="9">
    <source>
        <dbReference type="Proteomes" id="UP000670925"/>
    </source>
</evidence>
<dbReference type="Gene3D" id="1.20.1600.10">
    <property type="entry name" value="Outer membrane efflux proteins (OEP)"/>
    <property type="match status" value="1"/>
</dbReference>